<sequence>MILSKNEIDELMKLDPPIVEDMINPDTQIQVNGCELTVDRIFAFAGAGSGSGAGTSTGVSTGAGAIAFENSERVLSECTELTFDGDGWIYLPTGSYKIVSREIVHIPKDAIAIARPRSSLLRSAVSVETAVWDAGYEGKSECLLIVFNEAGFNLKRGARVVQLLFMGLASGTEGYAGVYQGYLTQLPT</sequence>
<protein>
    <submittedName>
        <fullName evidence="1">Deoxyuridine 5'-triphosphate nucleotidohydrolase</fullName>
    </submittedName>
</protein>
<proteinExistence type="predicted"/>
<comment type="caution">
    <text evidence="1">The sequence shown here is derived from an EMBL/GenBank/DDBJ whole genome shotgun (WGS) entry which is preliminary data.</text>
</comment>
<dbReference type="Proteomes" id="UP000248329">
    <property type="component" value="Unassembled WGS sequence"/>
</dbReference>
<name>A0AC61L1B7_9EURY</name>
<reference evidence="1" key="1">
    <citation type="submission" date="2018-01" db="EMBL/GenBank/DDBJ databases">
        <authorList>
            <person name="Krukenberg V."/>
        </authorList>
    </citation>
    <scope>NUCLEOTIDE SEQUENCE</scope>
    <source>
        <strain evidence="1">E20ANME2</strain>
    </source>
</reference>
<organism evidence="1 2">
    <name type="scientific">Candidatus Methanogaster sp</name>
    <dbReference type="NCBI Taxonomy" id="3386292"/>
    <lineage>
        <taxon>Archaea</taxon>
        <taxon>Methanobacteriati</taxon>
        <taxon>Methanobacteriota</taxon>
        <taxon>Stenosarchaea group</taxon>
        <taxon>Methanomicrobia</taxon>
        <taxon>Methanosarcinales</taxon>
        <taxon>ANME-2 cluster</taxon>
        <taxon>Candidatus Methanogasteraceae</taxon>
        <taxon>Candidatus Methanogaster</taxon>
    </lineage>
</organism>
<dbReference type="EMBL" id="PQXF01000022">
    <property type="protein sequence ID" value="PXF59769.1"/>
    <property type="molecule type" value="Genomic_DNA"/>
</dbReference>
<accession>A0AC61L1B7</accession>
<evidence type="ECO:0000313" key="2">
    <source>
        <dbReference type="Proteomes" id="UP000248329"/>
    </source>
</evidence>
<evidence type="ECO:0000313" key="1">
    <source>
        <dbReference type="EMBL" id="PXF59769.1"/>
    </source>
</evidence>
<gene>
    <name evidence="1" type="ORF">C4B59_10730</name>
</gene>